<dbReference type="Proteomes" id="UP000198855">
    <property type="component" value="Unassembled WGS sequence"/>
</dbReference>
<sequence length="219" mass="25220">MSEPIEEWLEELNKLGDEKSMTDKQLKIVRAASEIFAEKGFAASSTNEIAQRAGVAEGTIFRHYKTKKELLVSIVAPVMAKLVAPFVMREFYKVLDSKYESYDQMLRAIIENRLAFLEKHLHVLKIFIQEIPFHPELQEQFEKLILAKVFEKITPNIRRFQEEGSLVNWSPYTIMRLTASSLIGYAAVRTLYGKREGSSWDDEQEREATIAFIMKGLAP</sequence>
<dbReference type="STRING" id="1045775.SAMN05216378_0638"/>
<dbReference type="SUPFAM" id="SSF46689">
    <property type="entry name" value="Homeodomain-like"/>
    <property type="match status" value="1"/>
</dbReference>
<feature type="DNA-binding region" description="H-T-H motif" evidence="2">
    <location>
        <begin position="45"/>
        <end position="64"/>
    </location>
</feature>
<dbReference type="EMBL" id="FOMT01000001">
    <property type="protein sequence ID" value="SFD61009.1"/>
    <property type="molecule type" value="Genomic_DNA"/>
</dbReference>
<evidence type="ECO:0000313" key="5">
    <source>
        <dbReference type="Proteomes" id="UP000198855"/>
    </source>
</evidence>
<organism evidence="4 5">
    <name type="scientific">Paenibacillus catalpae</name>
    <dbReference type="NCBI Taxonomy" id="1045775"/>
    <lineage>
        <taxon>Bacteria</taxon>
        <taxon>Bacillati</taxon>
        <taxon>Bacillota</taxon>
        <taxon>Bacilli</taxon>
        <taxon>Bacillales</taxon>
        <taxon>Paenibacillaceae</taxon>
        <taxon>Paenibacillus</taxon>
    </lineage>
</organism>
<dbReference type="InterPro" id="IPR009057">
    <property type="entry name" value="Homeodomain-like_sf"/>
</dbReference>
<evidence type="ECO:0000259" key="3">
    <source>
        <dbReference type="PROSITE" id="PS50977"/>
    </source>
</evidence>
<protein>
    <submittedName>
        <fullName evidence="4">Transcriptional regulator, TetR family</fullName>
    </submittedName>
</protein>
<keyword evidence="5" id="KW-1185">Reference proteome</keyword>
<dbReference type="PRINTS" id="PR00455">
    <property type="entry name" value="HTHTETR"/>
</dbReference>
<dbReference type="InterPro" id="IPR001647">
    <property type="entry name" value="HTH_TetR"/>
</dbReference>
<dbReference type="AlphaFoldDB" id="A0A1I1TR43"/>
<reference evidence="5" key="1">
    <citation type="submission" date="2016-10" db="EMBL/GenBank/DDBJ databases">
        <authorList>
            <person name="Varghese N."/>
            <person name="Submissions S."/>
        </authorList>
    </citation>
    <scope>NUCLEOTIDE SEQUENCE [LARGE SCALE GENOMIC DNA]</scope>
    <source>
        <strain evidence="5">CGMCC 1.10784</strain>
    </source>
</reference>
<evidence type="ECO:0000256" key="2">
    <source>
        <dbReference type="PROSITE-ProRule" id="PRU00335"/>
    </source>
</evidence>
<dbReference type="GO" id="GO:0006355">
    <property type="term" value="P:regulation of DNA-templated transcription"/>
    <property type="evidence" value="ECO:0007669"/>
    <property type="project" value="UniProtKB-ARBA"/>
</dbReference>
<dbReference type="RefSeq" id="WP_091180895.1">
    <property type="nucleotide sequence ID" value="NZ_FOMT01000001.1"/>
</dbReference>
<dbReference type="PROSITE" id="PS50977">
    <property type="entry name" value="HTH_TETR_2"/>
    <property type="match status" value="1"/>
</dbReference>
<dbReference type="PANTHER" id="PTHR30055:SF222">
    <property type="entry name" value="REGULATORY PROTEIN"/>
    <property type="match status" value="1"/>
</dbReference>
<dbReference type="Gene3D" id="1.10.357.10">
    <property type="entry name" value="Tetracycline Repressor, domain 2"/>
    <property type="match status" value="1"/>
</dbReference>
<accession>A0A1I1TR43</accession>
<name>A0A1I1TR43_9BACL</name>
<feature type="domain" description="HTH tetR-type" evidence="3">
    <location>
        <begin position="22"/>
        <end position="82"/>
    </location>
</feature>
<dbReference type="OrthoDB" id="9780824at2"/>
<dbReference type="Pfam" id="PF00440">
    <property type="entry name" value="TetR_N"/>
    <property type="match status" value="1"/>
</dbReference>
<gene>
    <name evidence="4" type="ORF">SAMN05216378_0638</name>
</gene>
<dbReference type="SUPFAM" id="SSF48498">
    <property type="entry name" value="Tetracyclin repressor-like, C-terminal domain"/>
    <property type="match status" value="1"/>
</dbReference>
<evidence type="ECO:0000256" key="1">
    <source>
        <dbReference type="ARBA" id="ARBA00023125"/>
    </source>
</evidence>
<proteinExistence type="predicted"/>
<dbReference type="PANTHER" id="PTHR30055">
    <property type="entry name" value="HTH-TYPE TRANSCRIPTIONAL REGULATOR RUTR"/>
    <property type="match status" value="1"/>
</dbReference>
<evidence type="ECO:0000313" key="4">
    <source>
        <dbReference type="EMBL" id="SFD61009.1"/>
    </source>
</evidence>
<dbReference type="GO" id="GO:0003677">
    <property type="term" value="F:DNA binding"/>
    <property type="evidence" value="ECO:0007669"/>
    <property type="project" value="UniProtKB-UniRule"/>
</dbReference>
<dbReference type="InterPro" id="IPR050109">
    <property type="entry name" value="HTH-type_TetR-like_transc_reg"/>
</dbReference>
<keyword evidence="1 2" id="KW-0238">DNA-binding</keyword>
<dbReference type="InterPro" id="IPR036271">
    <property type="entry name" value="Tet_transcr_reg_TetR-rel_C_sf"/>
</dbReference>